<name>A0A2P4P3D1_RHIID</name>
<organism evidence="2 3">
    <name type="scientific">Rhizophagus irregularis (strain DAOM 181602 / DAOM 197198 / MUCL 43194)</name>
    <name type="common">Arbuscular mycorrhizal fungus</name>
    <name type="synonym">Glomus intraradices</name>
    <dbReference type="NCBI Taxonomy" id="747089"/>
    <lineage>
        <taxon>Eukaryota</taxon>
        <taxon>Fungi</taxon>
        <taxon>Fungi incertae sedis</taxon>
        <taxon>Mucoromycota</taxon>
        <taxon>Glomeromycotina</taxon>
        <taxon>Glomeromycetes</taxon>
        <taxon>Glomerales</taxon>
        <taxon>Glomeraceae</taxon>
        <taxon>Rhizophagus</taxon>
    </lineage>
</organism>
<dbReference type="PROSITE" id="PS50011">
    <property type="entry name" value="PROTEIN_KINASE_DOM"/>
    <property type="match status" value="1"/>
</dbReference>
<evidence type="ECO:0000313" key="3">
    <source>
        <dbReference type="Proteomes" id="UP000018888"/>
    </source>
</evidence>
<dbReference type="Pfam" id="PF07714">
    <property type="entry name" value="PK_Tyr_Ser-Thr"/>
    <property type="match status" value="1"/>
</dbReference>
<reference evidence="2 3" key="2">
    <citation type="journal article" date="2018" name="New Phytol.">
        <title>High intraspecific genome diversity in the model arbuscular mycorrhizal symbiont Rhizophagus irregularis.</title>
        <authorList>
            <person name="Chen E.C.H."/>
            <person name="Morin E."/>
            <person name="Beaudet D."/>
            <person name="Noel J."/>
            <person name="Yildirir G."/>
            <person name="Ndikumana S."/>
            <person name="Charron P."/>
            <person name="St-Onge C."/>
            <person name="Giorgi J."/>
            <person name="Kruger M."/>
            <person name="Marton T."/>
            <person name="Ropars J."/>
            <person name="Grigoriev I.V."/>
            <person name="Hainaut M."/>
            <person name="Henrissat B."/>
            <person name="Roux C."/>
            <person name="Martin F."/>
            <person name="Corradi N."/>
        </authorList>
    </citation>
    <scope>NUCLEOTIDE SEQUENCE [LARGE SCALE GENOMIC DNA]</scope>
    <source>
        <strain evidence="2 3">DAOM 197198</strain>
    </source>
</reference>
<dbReference type="EMBL" id="AUPC02000422">
    <property type="protein sequence ID" value="POG59899.1"/>
    <property type="molecule type" value="Genomic_DNA"/>
</dbReference>
<comment type="caution">
    <text evidence="2">The sequence shown here is derived from an EMBL/GenBank/DDBJ whole genome shotgun (WGS) entry which is preliminary data.</text>
</comment>
<dbReference type="SMR" id="A0A2P4P3D1"/>
<dbReference type="GO" id="GO:0004672">
    <property type="term" value="F:protein kinase activity"/>
    <property type="evidence" value="ECO:0007669"/>
    <property type="project" value="InterPro"/>
</dbReference>
<dbReference type="InterPro" id="IPR000719">
    <property type="entry name" value="Prot_kinase_dom"/>
</dbReference>
<evidence type="ECO:0000259" key="1">
    <source>
        <dbReference type="PROSITE" id="PS50011"/>
    </source>
</evidence>
<dbReference type="InterPro" id="IPR001245">
    <property type="entry name" value="Ser-Thr/Tyr_kinase_cat_dom"/>
</dbReference>
<dbReference type="AlphaFoldDB" id="A0A2P4P3D1"/>
<sequence>MVYSAFYKNFCVAIKILRYHYDNNEDANNKIVHEIQLNQQMSLYHNNIARLYGITKEGARKTFSLVMEYANDGGNNIKLSSFGLSKRIMKGEQSINKDIIDFGYVLSEIKSNHLHEEYNNLFKDCDTVMIN</sequence>
<dbReference type="InterPro" id="IPR011009">
    <property type="entry name" value="Kinase-like_dom_sf"/>
</dbReference>
<dbReference type="Gene3D" id="3.30.200.20">
    <property type="entry name" value="Phosphorylase Kinase, domain 1"/>
    <property type="match status" value="1"/>
</dbReference>
<reference evidence="2 3" key="1">
    <citation type="journal article" date="2013" name="Proc. Natl. Acad. Sci. U.S.A.">
        <title>Genome of an arbuscular mycorrhizal fungus provides insight into the oldest plant symbiosis.</title>
        <authorList>
            <person name="Tisserant E."/>
            <person name="Malbreil M."/>
            <person name="Kuo A."/>
            <person name="Kohler A."/>
            <person name="Symeonidi A."/>
            <person name="Balestrini R."/>
            <person name="Charron P."/>
            <person name="Duensing N."/>
            <person name="Frei Dit Frey N."/>
            <person name="Gianinazzi-Pearson V."/>
            <person name="Gilbert L.B."/>
            <person name="Handa Y."/>
            <person name="Herr J.R."/>
            <person name="Hijri M."/>
            <person name="Koul R."/>
            <person name="Kawaguchi M."/>
            <person name="Krajinski F."/>
            <person name="Lammers P.J."/>
            <person name="Masclaux F.G."/>
            <person name="Murat C."/>
            <person name="Morin E."/>
            <person name="Ndikumana S."/>
            <person name="Pagni M."/>
            <person name="Petitpierre D."/>
            <person name="Requena N."/>
            <person name="Rosikiewicz P."/>
            <person name="Riley R."/>
            <person name="Saito K."/>
            <person name="San Clemente H."/>
            <person name="Shapiro H."/>
            <person name="van Tuinen D."/>
            <person name="Becard G."/>
            <person name="Bonfante P."/>
            <person name="Paszkowski U."/>
            <person name="Shachar-Hill Y.Y."/>
            <person name="Tuskan G.A."/>
            <person name="Young P.W."/>
            <person name="Sanders I.R."/>
            <person name="Henrissat B."/>
            <person name="Rensing S.A."/>
            <person name="Grigoriev I.V."/>
            <person name="Corradi N."/>
            <person name="Roux C."/>
            <person name="Martin F."/>
        </authorList>
    </citation>
    <scope>NUCLEOTIDE SEQUENCE [LARGE SCALE GENOMIC DNA]</scope>
    <source>
        <strain evidence="2 3">DAOM 197198</strain>
    </source>
</reference>
<evidence type="ECO:0000313" key="2">
    <source>
        <dbReference type="EMBL" id="POG59899.1"/>
    </source>
</evidence>
<dbReference type="SUPFAM" id="SSF56112">
    <property type="entry name" value="Protein kinase-like (PK-like)"/>
    <property type="match status" value="1"/>
</dbReference>
<keyword evidence="3" id="KW-1185">Reference proteome</keyword>
<proteinExistence type="predicted"/>
<dbReference type="GO" id="GO:0005524">
    <property type="term" value="F:ATP binding"/>
    <property type="evidence" value="ECO:0007669"/>
    <property type="project" value="InterPro"/>
</dbReference>
<feature type="domain" description="Protein kinase" evidence="1">
    <location>
        <begin position="1"/>
        <end position="131"/>
    </location>
</feature>
<protein>
    <recommendedName>
        <fullName evidence="1">Protein kinase domain-containing protein</fullName>
    </recommendedName>
</protein>
<gene>
    <name evidence="2" type="ORF">GLOIN_2v1884693</name>
</gene>
<dbReference type="VEuPathDB" id="FungiDB:RhiirFUN_010967"/>
<accession>A0A2P4P3D1</accession>
<dbReference type="Proteomes" id="UP000018888">
    <property type="component" value="Unassembled WGS sequence"/>
</dbReference>